<feature type="region of interest" description="Disordered" evidence="8">
    <location>
        <begin position="112"/>
        <end position="136"/>
    </location>
</feature>
<evidence type="ECO:0000256" key="3">
    <source>
        <dbReference type="ARBA" id="ARBA00022490"/>
    </source>
</evidence>
<evidence type="ECO:0000256" key="6">
    <source>
        <dbReference type="ARBA" id="ARBA00023274"/>
    </source>
</evidence>
<dbReference type="GeneID" id="28901308"/>
<dbReference type="InParanoid" id="A0A165G8F6"/>
<dbReference type="OrthoDB" id="19209at2759"/>
<keyword evidence="4 7" id="KW-0694">RNA-binding</keyword>
<gene>
    <name evidence="9" type="ORF">L228DRAFT_283988</name>
</gene>
<evidence type="ECO:0000256" key="5">
    <source>
        <dbReference type="ARBA" id="ARBA00023135"/>
    </source>
</evidence>
<dbReference type="Pfam" id="PF02290">
    <property type="entry name" value="SRP14"/>
    <property type="match status" value="1"/>
</dbReference>
<proteinExistence type="inferred from homology"/>
<organism evidence="9 10">
    <name type="scientific">Xylona heveae (strain CBS 132557 / TC161)</name>
    <dbReference type="NCBI Taxonomy" id="1328760"/>
    <lineage>
        <taxon>Eukaryota</taxon>
        <taxon>Fungi</taxon>
        <taxon>Dikarya</taxon>
        <taxon>Ascomycota</taxon>
        <taxon>Pezizomycotina</taxon>
        <taxon>Xylonomycetes</taxon>
        <taxon>Xylonales</taxon>
        <taxon>Xylonaceae</taxon>
        <taxon>Xylona</taxon>
    </lineage>
</organism>
<dbReference type="EMBL" id="KV407460">
    <property type="protein sequence ID" value="KZF21865.1"/>
    <property type="molecule type" value="Genomic_DNA"/>
</dbReference>
<dbReference type="RefSeq" id="XP_018187420.1">
    <property type="nucleotide sequence ID" value="XM_018336171.1"/>
</dbReference>
<dbReference type="InterPro" id="IPR009018">
    <property type="entry name" value="Signal_recog_particle_SRP9/14"/>
</dbReference>
<keyword evidence="3 7" id="KW-0963">Cytoplasm</keyword>
<protein>
    <recommendedName>
        <fullName evidence="7">Signal recognition particle subunit SRP14</fullName>
    </recommendedName>
    <alternativeName>
        <fullName evidence="7">Signal recognition particle 14 kDa protein</fullName>
    </alternativeName>
</protein>
<dbReference type="InterPro" id="IPR003210">
    <property type="entry name" value="Signal_recog_particle_SRP14"/>
</dbReference>
<feature type="region of interest" description="Disordered" evidence="8">
    <location>
        <begin position="31"/>
        <end position="87"/>
    </location>
</feature>
<dbReference type="Gene3D" id="3.30.720.10">
    <property type="entry name" value="Signal recognition particle alu RNA binding heterodimer, srp9/1"/>
    <property type="match status" value="1"/>
</dbReference>
<comment type="function">
    <text evidence="7">Component of the signal recognition particle (SRP) complex, a ribonucleoprotein complex that mediates the cotranslational targeting of secretory and membrane proteins to the endoplasmic reticulum (ER).</text>
</comment>
<dbReference type="PANTHER" id="PTHR12013">
    <property type="entry name" value="SIGNAL RECOGNITION PARTICLE 14 KD PROTEIN"/>
    <property type="match status" value="1"/>
</dbReference>
<dbReference type="Proteomes" id="UP000076632">
    <property type="component" value="Unassembled WGS sequence"/>
</dbReference>
<evidence type="ECO:0000313" key="10">
    <source>
        <dbReference type="Proteomes" id="UP000076632"/>
    </source>
</evidence>
<dbReference type="GO" id="GO:0008312">
    <property type="term" value="F:7S RNA binding"/>
    <property type="evidence" value="ECO:0007669"/>
    <property type="project" value="UniProtKB-UniRule"/>
</dbReference>
<dbReference type="OMA" id="NAPNPKT"/>
<evidence type="ECO:0000256" key="1">
    <source>
        <dbReference type="ARBA" id="ARBA00004496"/>
    </source>
</evidence>
<evidence type="ECO:0000256" key="4">
    <source>
        <dbReference type="ARBA" id="ARBA00022884"/>
    </source>
</evidence>
<evidence type="ECO:0000313" key="9">
    <source>
        <dbReference type="EMBL" id="KZF21865.1"/>
    </source>
</evidence>
<comment type="subunit">
    <text evidence="7">Component of a fungal signal recognition particle (SRP) complex that consists of a 7SL RNA molecule (scR1) and at least six protein subunits: SRP72, SRP68, SRP54, SEC65, SRP21 and SRP14.</text>
</comment>
<dbReference type="GO" id="GO:0005786">
    <property type="term" value="C:signal recognition particle, endoplasmic reticulum targeting"/>
    <property type="evidence" value="ECO:0007669"/>
    <property type="project" value="UniProtKB-UniRule"/>
</dbReference>
<keyword evidence="6 7" id="KW-0687">Ribonucleoprotein</keyword>
<evidence type="ECO:0000256" key="2">
    <source>
        <dbReference type="ARBA" id="ARBA00010349"/>
    </source>
</evidence>
<feature type="compositionally biased region" description="Basic and acidic residues" evidence="8">
    <location>
        <begin position="72"/>
        <end position="85"/>
    </location>
</feature>
<comment type="similarity">
    <text evidence="2 7">Belongs to the SRP14 family.</text>
</comment>
<reference evidence="9 10" key="1">
    <citation type="journal article" date="2016" name="Fungal Biol.">
        <title>The genome of Xylona heveae provides a window into fungal endophytism.</title>
        <authorList>
            <person name="Gazis R."/>
            <person name="Kuo A."/>
            <person name="Riley R."/>
            <person name="LaButti K."/>
            <person name="Lipzen A."/>
            <person name="Lin J."/>
            <person name="Amirebrahimi M."/>
            <person name="Hesse C.N."/>
            <person name="Spatafora J.W."/>
            <person name="Henrissat B."/>
            <person name="Hainaut M."/>
            <person name="Grigoriev I.V."/>
            <person name="Hibbett D.S."/>
        </authorList>
    </citation>
    <scope>NUCLEOTIDE SEQUENCE [LARGE SCALE GENOMIC DNA]</scope>
    <source>
        <strain evidence="9 10">TC161</strain>
    </source>
</reference>
<dbReference type="GO" id="GO:0030942">
    <property type="term" value="F:endoplasmic reticulum signal peptide binding"/>
    <property type="evidence" value="ECO:0007669"/>
    <property type="project" value="UniProtKB-UniRule"/>
</dbReference>
<keyword evidence="5 7" id="KW-0733">Signal recognition particle</keyword>
<sequence length="136" mass="14935">MASGHLSNDDFFIRLAELFDARRQKDHGSVYLTQKRLSHPSIASSSSSSPAASASSDHQLLETPVPILIRASDGKSKSQRNEKTKLSTVVEPDSLDAFFTRYAEVCKGGMQALKKRDRSGRKKAKAKKRKADKTAA</sequence>
<name>A0A165G8F6_XYLHT</name>
<accession>A0A165G8F6</accession>
<feature type="compositionally biased region" description="Low complexity" evidence="8">
    <location>
        <begin position="39"/>
        <end position="56"/>
    </location>
</feature>
<evidence type="ECO:0000256" key="8">
    <source>
        <dbReference type="SAM" id="MobiDB-lite"/>
    </source>
</evidence>
<dbReference type="STRING" id="1328760.A0A165G8F6"/>
<dbReference type="SUPFAM" id="SSF54762">
    <property type="entry name" value="Signal recognition particle alu RNA binding heterodimer, SRP9/14"/>
    <property type="match status" value="1"/>
</dbReference>
<dbReference type="GO" id="GO:0006614">
    <property type="term" value="P:SRP-dependent cotranslational protein targeting to membrane"/>
    <property type="evidence" value="ECO:0007669"/>
    <property type="project" value="UniProtKB-UniRule"/>
</dbReference>
<evidence type="ECO:0000256" key="7">
    <source>
        <dbReference type="RuleBase" id="RU368100"/>
    </source>
</evidence>
<dbReference type="AlphaFoldDB" id="A0A165G8F6"/>
<keyword evidence="10" id="KW-1185">Reference proteome</keyword>
<feature type="compositionally biased region" description="Basic residues" evidence="8">
    <location>
        <begin position="113"/>
        <end position="136"/>
    </location>
</feature>
<comment type="subcellular location">
    <subcellularLocation>
        <location evidence="1 7">Cytoplasm</location>
    </subcellularLocation>
</comment>